<gene>
    <name evidence="3" type="ORF">LMF89_22715</name>
</gene>
<evidence type="ECO:0000256" key="1">
    <source>
        <dbReference type="ARBA" id="ARBA00023125"/>
    </source>
</evidence>
<evidence type="ECO:0000313" key="3">
    <source>
        <dbReference type="EMBL" id="MCC5468153.1"/>
    </source>
</evidence>
<protein>
    <submittedName>
        <fullName evidence="3">MerR family transcriptional regulator</fullName>
    </submittedName>
</protein>
<keyword evidence="1" id="KW-0238">DNA-binding</keyword>
<dbReference type="Proteomes" id="UP001165492">
    <property type="component" value="Unassembled WGS sequence"/>
</dbReference>
<dbReference type="InterPro" id="IPR009061">
    <property type="entry name" value="DNA-bd_dom_put_sf"/>
</dbReference>
<name>A0ABS8HYA7_9FIRM</name>
<dbReference type="InterPro" id="IPR000551">
    <property type="entry name" value="MerR-type_HTH_dom"/>
</dbReference>
<dbReference type="Pfam" id="PF13411">
    <property type="entry name" value="MerR_1"/>
    <property type="match status" value="1"/>
</dbReference>
<dbReference type="Gene3D" id="1.10.1660.10">
    <property type="match status" value="1"/>
</dbReference>
<evidence type="ECO:0000259" key="2">
    <source>
        <dbReference type="PROSITE" id="PS50937"/>
    </source>
</evidence>
<dbReference type="PRINTS" id="PR00040">
    <property type="entry name" value="HTHMERR"/>
</dbReference>
<evidence type="ECO:0000313" key="4">
    <source>
        <dbReference type="Proteomes" id="UP001165492"/>
    </source>
</evidence>
<dbReference type="EMBL" id="JAJHJB010000050">
    <property type="protein sequence ID" value="MCC5468153.1"/>
    <property type="molecule type" value="Genomic_DNA"/>
</dbReference>
<dbReference type="InterPro" id="IPR047057">
    <property type="entry name" value="MerR_fam"/>
</dbReference>
<dbReference type="SUPFAM" id="SSF46955">
    <property type="entry name" value="Putative DNA-binding domain"/>
    <property type="match status" value="1"/>
</dbReference>
<keyword evidence="4" id="KW-1185">Reference proteome</keyword>
<sequence length="177" mass="20762">MIYTIGKLARKFNLSRSTLLYYDSIGLLSPIKRGNGNYRIYSEEDCKRLEQIASYRQTGLSLQHIKEILDSKKCIAAVSLEAKLEEINEEIAMLRQQQHFIIKLLQDSRLLERVSIIQKDSLTGLMQSAGIDEKAQWRLHNQFEKKFPDKHQEFLQILGLTTEQISKIREWSYKEQE</sequence>
<organism evidence="3 4">
    <name type="scientific">Pelosinus baikalensis</name>
    <dbReference type="NCBI Taxonomy" id="2892015"/>
    <lineage>
        <taxon>Bacteria</taxon>
        <taxon>Bacillati</taxon>
        <taxon>Bacillota</taxon>
        <taxon>Negativicutes</taxon>
        <taxon>Selenomonadales</taxon>
        <taxon>Sporomusaceae</taxon>
        <taxon>Pelosinus</taxon>
    </lineage>
</organism>
<dbReference type="PANTHER" id="PTHR30204">
    <property type="entry name" value="REDOX-CYCLING DRUG-SENSING TRANSCRIPTIONAL ACTIVATOR SOXR"/>
    <property type="match status" value="1"/>
</dbReference>
<dbReference type="PROSITE" id="PS50937">
    <property type="entry name" value="HTH_MERR_2"/>
    <property type="match status" value="1"/>
</dbReference>
<proteinExistence type="predicted"/>
<dbReference type="PANTHER" id="PTHR30204:SF90">
    <property type="entry name" value="HTH-TYPE TRANSCRIPTIONAL ACTIVATOR MTA"/>
    <property type="match status" value="1"/>
</dbReference>
<dbReference type="SMART" id="SM00422">
    <property type="entry name" value="HTH_MERR"/>
    <property type="match status" value="1"/>
</dbReference>
<reference evidence="3" key="1">
    <citation type="submission" date="2021-11" db="EMBL/GenBank/DDBJ databases">
        <title>Description of a new species Pelosinus isolated from the bottom sediments of Lake Baikal.</title>
        <authorList>
            <person name="Zakharyuk A."/>
        </authorList>
    </citation>
    <scope>NUCLEOTIDE SEQUENCE</scope>
    <source>
        <strain evidence="3">Bkl1</strain>
    </source>
</reference>
<feature type="domain" description="HTH merR-type" evidence="2">
    <location>
        <begin position="1"/>
        <end position="71"/>
    </location>
</feature>
<comment type="caution">
    <text evidence="3">The sequence shown here is derived from an EMBL/GenBank/DDBJ whole genome shotgun (WGS) entry which is preliminary data.</text>
</comment>
<dbReference type="RefSeq" id="WP_229537041.1">
    <property type="nucleotide sequence ID" value="NZ_JAJHJB010000050.1"/>
</dbReference>
<accession>A0ABS8HYA7</accession>